<sequence>MPVLDFNHAAGRLPGPVACALGLILLLLLLVLVPLYQHLNQQNQVLQQQWLARQSASRSAPVVQLAPISPALQAELTQAQAQIATPWLPLLHDLERAQQAELYWMQLAPDAKRKLVRMTVLAHKRQQGWALVERLRQQASLAAVKLNSSESTEVNGERMTSLQLEAAWQF</sequence>
<accession>A0ABW3GGA9</accession>
<evidence type="ECO:0000313" key="2">
    <source>
        <dbReference type="EMBL" id="MFD0929433.1"/>
    </source>
</evidence>
<dbReference type="Proteomes" id="UP001597106">
    <property type="component" value="Unassembled WGS sequence"/>
</dbReference>
<feature type="transmembrane region" description="Helical" evidence="1">
    <location>
        <begin position="15"/>
        <end position="36"/>
    </location>
</feature>
<keyword evidence="1" id="KW-1133">Transmembrane helix</keyword>
<name>A0ABW3GGA9_9PROT</name>
<organism evidence="2 3">
    <name type="scientific">Methylophilus glucosoxydans</name>
    <dbReference type="NCBI Taxonomy" id="752553"/>
    <lineage>
        <taxon>Bacteria</taxon>
        <taxon>Pseudomonadati</taxon>
        <taxon>Pseudomonadota</taxon>
        <taxon>Betaproteobacteria</taxon>
        <taxon>Nitrosomonadales</taxon>
        <taxon>Methylophilaceae</taxon>
        <taxon>Methylophilus</taxon>
    </lineage>
</organism>
<dbReference type="RefSeq" id="WP_379075022.1">
    <property type="nucleotide sequence ID" value="NZ_JBHTJW010000002.1"/>
</dbReference>
<comment type="caution">
    <text evidence="2">The sequence shown here is derived from an EMBL/GenBank/DDBJ whole genome shotgun (WGS) entry which is preliminary data.</text>
</comment>
<proteinExistence type="predicted"/>
<protein>
    <submittedName>
        <fullName evidence="2">Uncharacterized protein</fullName>
    </submittedName>
</protein>
<evidence type="ECO:0000313" key="3">
    <source>
        <dbReference type="Proteomes" id="UP001597106"/>
    </source>
</evidence>
<gene>
    <name evidence="2" type="ORF">ACFQ1T_06530</name>
</gene>
<keyword evidence="3" id="KW-1185">Reference proteome</keyword>
<keyword evidence="1" id="KW-0472">Membrane</keyword>
<keyword evidence="1" id="KW-0812">Transmembrane</keyword>
<dbReference type="EMBL" id="JBHTJW010000002">
    <property type="protein sequence ID" value="MFD0929433.1"/>
    <property type="molecule type" value="Genomic_DNA"/>
</dbReference>
<reference evidence="3" key="1">
    <citation type="journal article" date="2019" name="Int. J. Syst. Evol. Microbiol.">
        <title>The Global Catalogue of Microorganisms (GCM) 10K type strain sequencing project: providing services to taxonomists for standard genome sequencing and annotation.</title>
        <authorList>
            <consortium name="The Broad Institute Genomics Platform"/>
            <consortium name="The Broad Institute Genome Sequencing Center for Infectious Disease"/>
            <person name="Wu L."/>
            <person name="Ma J."/>
        </authorList>
    </citation>
    <scope>NUCLEOTIDE SEQUENCE [LARGE SCALE GENOMIC DNA]</scope>
    <source>
        <strain evidence="3">CCUG 59685</strain>
    </source>
</reference>
<evidence type="ECO:0000256" key="1">
    <source>
        <dbReference type="SAM" id="Phobius"/>
    </source>
</evidence>